<keyword evidence="1" id="KW-0732">Signal</keyword>
<dbReference type="EMBL" id="CP002299">
    <property type="protein sequence ID" value="ADP82058.1"/>
    <property type="molecule type" value="Genomic_DNA"/>
</dbReference>
<proteinExistence type="predicted"/>
<evidence type="ECO:0000313" key="2">
    <source>
        <dbReference type="EMBL" id="ADP82058.1"/>
    </source>
</evidence>
<organism evidence="2 3">
    <name type="scientific">Pseudofrankia inefficax (strain DSM 45817 / CECT 9037 / DDB 130130 / EuI1c)</name>
    <name type="common">Frankia inefficax</name>
    <dbReference type="NCBI Taxonomy" id="298654"/>
    <lineage>
        <taxon>Bacteria</taxon>
        <taxon>Bacillati</taxon>
        <taxon>Actinomycetota</taxon>
        <taxon>Actinomycetes</taxon>
        <taxon>Frankiales</taxon>
        <taxon>Frankiaceae</taxon>
        <taxon>Pseudofrankia</taxon>
    </lineage>
</organism>
<keyword evidence="3" id="KW-1185">Reference proteome</keyword>
<evidence type="ECO:0000256" key="1">
    <source>
        <dbReference type="SAM" id="SignalP"/>
    </source>
</evidence>
<dbReference type="AlphaFoldDB" id="E3J810"/>
<feature type="signal peptide" evidence="1">
    <location>
        <begin position="1"/>
        <end position="23"/>
    </location>
</feature>
<accession>E3J810</accession>
<gene>
    <name evidence="2" type="ordered locus">FraEuI1c_4057</name>
</gene>
<protein>
    <submittedName>
        <fullName evidence="2">Putative peptide ABC transporter, substrate-binding protein</fullName>
    </submittedName>
</protein>
<dbReference type="HOGENOM" id="CLU_2048499_0_0_11"/>
<feature type="chain" id="PRO_5039646320" evidence="1">
    <location>
        <begin position="24"/>
        <end position="125"/>
    </location>
</feature>
<name>E3J810_PSEI1</name>
<sequence length="125" mass="12820" precursor="true">MRVKAAFVSALFGVLAAAGAVTAAPASAASSGWDYISLPTWLGNCPGGGSVQYLQVMVGDTWSGGDAGDDLVYAKVVIGQNQTVVAEGLCYKGTQSYWGPASSQTIHPTRSGQTWWVGPAGVSHN</sequence>
<reference evidence="2 3" key="1">
    <citation type="submission" date="2010-10" db="EMBL/GenBank/DDBJ databases">
        <title>Complete sequence of Frankia sp. EuI1c.</title>
        <authorList>
            <consortium name="US DOE Joint Genome Institute"/>
            <person name="Lucas S."/>
            <person name="Copeland A."/>
            <person name="Lapidus A."/>
            <person name="Cheng J.-F."/>
            <person name="Bruce D."/>
            <person name="Goodwin L."/>
            <person name="Pitluck S."/>
            <person name="Chertkov O."/>
            <person name="Detter J.C."/>
            <person name="Han C."/>
            <person name="Tapia R."/>
            <person name="Land M."/>
            <person name="Hauser L."/>
            <person name="Jeffries C."/>
            <person name="Kyrpides N."/>
            <person name="Ivanova N."/>
            <person name="Mikhailova N."/>
            <person name="Beauchemin N."/>
            <person name="Sen A."/>
            <person name="Sur S.A."/>
            <person name="Gtari M."/>
            <person name="Wall L."/>
            <person name="Tisa L."/>
            <person name="Woyke T."/>
        </authorList>
    </citation>
    <scope>NUCLEOTIDE SEQUENCE [LARGE SCALE GENOMIC DNA]</scope>
    <source>
        <strain evidence="3">DSM 45817 / CECT 9037 / EuI1c</strain>
    </source>
</reference>
<evidence type="ECO:0000313" key="3">
    <source>
        <dbReference type="Proteomes" id="UP000002484"/>
    </source>
</evidence>
<dbReference type="KEGG" id="fri:FraEuI1c_4057"/>
<dbReference type="Proteomes" id="UP000002484">
    <property type="component" value="Chromosome"/>
</dbReference>
<dbReference type="InParanoid" id="E3J810"/>